<dbReference type="RefSeq" id="WP_094452409.1">
    <property type="nucleotide sequence ID" value="NZ_NMVJ01000001.1"/>
</dbReference>
<gene>
    <name evidence="2" type="ORF">CGZ91_02805</name>
</gene>
<evidence type="ECO:0000256" key="1">
    <source>
        <dbReference type="SAM" id="MobiDB-lite"/>
    </source>
</evidence>
<dbReference type="Proteomes" id="UP000216300">
    <property type="component" value="Unassembled WGS sequence"/>
</dbReference>
<organism evidence="2 3">
    <name type="scientific">Parenemella sanctibonifatiensis</name>
    <dbReference type="NCBI Taxonomy" id="2016505"/>
    <lineage>
        <taxon>Bacteria</taxon>
        <taxon>Bacillati</taxon>
        <taxon>Actinomycetota</taxon>
        <taxon>Actinomycetes</taxon>
        <taxon>Propionibacteriales</taxon>
        <taxon>Propionibacteriaceae</taxon>
        <taxon>Parenemella</taxon>
    </lineage>
</organism>
<keyword evidence="3" id="KW-1185">Reference proteome</keyword>
<sequence>MTGAEPAAPQVSALTAAFRSLTGEDPPDDAAGTDLAAVLLAVGWDRERLGVRRQQAARWPDVLPASEDPAQAYAMVLAVRNAWNLNGPVRLRGGSQPGPDEERLLRDRPPHHG</sequence>
<protein>
    <submittedName>
        <fullName evidence="2">Uncharacterized protein</fullName>
    </submittedName>
</protein>
<feature type="region of interest" description="Disordered" evidence="1">
    <location>
        <begin position="87"/>
        <end position="113"/>
    </location>
</feature>
<dbReference type="AlphaFoldDB" id="A0A255EMK7"/>
<evidence type="ECO:0000313" key="2">
    <source>
        <dbReference type="EMBL" id="OYN92440.1"/>
    </source>
</evidence>
<name>A0A255EMK7_9ACTN</name>
<accession>A0A255EMK7</accession>
<evidence type="ECO:0000313" key="3">
    <source>
        <dbReference type="Proteomes" id="UP000216300"/>
    </source>
</evidence>
<feature type="compositionally biased region" description="Basic and acidic residues" evidence="1">
    <location>
        <begin position="100"/>
        <end position="113"/>
    </location>
</feature>
<dbReference type="EMBL" id="NMVJ01000001">
    <property type="protein sequence ID" value="OYN92440.1"/>
    <property type="molecule type" value="Genomic_DNA"/>
</dbReference>
<reference evidence="2 3" key="1">
    <citation type="submission" date="2017-07" db="EMBL/GenBank/DDBJ databases">
        <title>Draft whole genome sequences of clinical Proprionibacteriaceae strains.</title>
        <authorList>
            <person name="Bernier A.-M."/>
            <person name="Bernard K."/>
            <person name="Domingo M.-C."/>
        </authorList>
    </citation>
    <scope>NUCLEOTIDE SEQUENCE [LARGE SCALE GENOMIC DNA]</scope>
    <source>
        <strain evidence="2 3">NML 150081</strain>
    </source>
</reference>
<proteinExistence type="predicted"/>
<dbReference type="OrthoDB" id="3733423at2"/>
<comment type="caution">
    <text evidence="2">The sequence shown here is derived from an EMBL/GenBank/DDBJ whole genome shotgun (WGS) entry which is preliminary data.</text>
</comment>